<evidence type="ECO:0000256" key="5">
    <source>
        <dbReference type="ARBA" id="ARBA00023251"/>
    </source>
</evidence>
<comment type="subcellular location">
    <subcellularLocation>
        <location evidence="1">Cell membrane</location>
        <topology evidence="1">Peripheral membrane protein</topology>
    </subcellularLocation>
</comment>
<sequence>MTTDDSISTASRPTAPSPHPAEGTANNDTRTAAISFTGVGKRFGAKTVLDGLDFHVRRGEVFALLGSNGAGKTTCINILTTLVRPDTGSVRVMDVDVRESPAEAKRRFAVTGQSAAVDSHLTTEENLVLLGRLSGLSRRAAKARSRELAEKLSLTAFMSARVAALSGGMRRRLDLALSLVVPVEVLILDEPTTGLDTRSRQELWNEVGELSRGGATVFLTTQYLDEADALADRIGLLDSGRMAGLGTPAELKARIGEDTVSIRGSDGTQLDEIPTDGTVDGLASAIEPWVGRPSRASVSLHSPSLDDVFLAFTSADKPR</sequence>
<dbReference type="SUPFAM" id="SSF52540">
    <property type="entry name" value="P-loop containing nucleoside triphosphate hydrolases"/>
    <property type="match status" value="1"/>
</dbReference>
<dbReference type="GO" id="GO:0005886">
    <property type="term" value="C:plasma membrane"/>
    <property type="evidence" value="ECO:0007669"/>
    <property type="project" value="UniProtKB-SubCell"/>
</dbReference>
<dbReference type="PROSITE" id="PS00211">
    <property type="entry name" value="ABC_TRANSPORTER_1"/>
    <property type="match status" value="1"/>
</dbReference>
<evidence type="ECO:0000256" key="3">
    <source>
        <dbReference type="ARBA" id="ARBA00022741"/>
    </source>
</evidence>
<dbReference type="InterPro" id="IPR003439">
    <property type="entry name" value="ABC_transporter-like_ATP-bd"/>
</dbReference>
<dbReference type="InterPro" id="IPR017871">
    <property type="entry name" value="ABC_transporter-like_CS"/>
</dbReference>
<evidence type="ECO:0000313" key="8">
    <source>
        <dbReference type="EMBL" id="KHS51574.1"/>
    </source>
</evidence>
<evidence type="ECO:0000313" key="9">
    <source>
        <dbReference type="Proteomes" id="UP000031488"/>
    </source>
</evidence>
<dbReference type="InterPro" id="IPR050763">
    <property type="entry name" value="ABC_transporter_ATP-binding"/>
</dbReference>
<keyword evidence="3" id="KW-0547">Nucleotide-binding</keyword>
<dbReference type="InterPro" id="IPR027417">
    <property type="entry name" value="P-loop_NTPase"/>
</dbReference>
<keyword evidence="9" id="KW-1185">Reference proteome</keyword>
<gene>
    <name evidence="8" type="ORF">AE0388_0043</name>
</gene>
<dbReference type="EC" id="3.6.3.25" evidence="8"/>
<reference evidence="8 9" key="1">
    <citation type="submission" date="2014-11" db="EMBL/GenBank/DDBJ databases">
        <title>Draft Genome Sequence of Brevibacterium linens AE038-8.</title>
        <authorList>
            <person name="Maizel D."/>
            <person name="Utturkar S.M."/>
            <person name="Brown S.D."/>
            <person name="Ferrero M."/>
            <person name="Rosen B.P."/>
        </authorList>
    </citation>
    <scope>NUCLEOTIDE SEQUENCE [LARGE SCALE GENOMIC DNA]</scope>
    <source>
        <strain evidence="8 9">AE038-8</strain>
    </source>
</reference>
<dbReference type="RefSeq" id="WP_082019019.1">
    <property type="nucleotide sequence ID" value="NZ_JTJZ01000021.1"/>
</dbReference>
<keyword evidence="5" id="KW-0046">Antibiotic resistance</keyword>
<name>A0A0B9ALD8_BRELN</name>
<dbReference type="GO" id="GO:0046677">
    <property type="term" value="P:response to antibiotic"/>
    <property type="evidence" value="ECO:0007669"/>
    <property type="project" value="UniProtKB-KW"/>
</dbReference>
<dbReference type="AlphaFoldDB" id="A0A0B9ALD8"/>
<dbReference type="SMART" id="SM00382">
    <property type="entry name" value="AAA"/>
    <property type="match status" value="1"/>
</dbReference>
<dbReference type="Gene3D" id="3.40.50.300">
    <property type="entry name" value="P-loop containing nucleotide triphosphate hydrolases"/>
    <property type="match status" value="1"/>
</dbReference>
<organism evidence="8 9">
    <name type="scientific">Brevibacterium linens</name>
    <dbReference type="NCBI Taxonomy" id="1703"/>
    <lineage>
        <taxon>Bacteria</taxon>
        <taxon>Bacillati</taxon>
        <taxon>Actinomycetota</taxon>
        <taxon>Actinomycetes</taxon>
        <taxon>Micrococcales</taxon>
        <taxon>Brevibacteriaceae</taxon>
        <taxon>Brevibacterium</taxon>
    </lineage>
</organism>
<keyword evidence="8" id="KW-0378">Hydrolase</keyword>
<dbReference type="PANTHER" id="PTHR42711">
    <property type="entry name" value="ABC TRANSPORTER ATP-BINDING PROTEIN"/>
    <property type="match status" value="1"/>
</dbReference>
<comment type="caution">
    <text evidence="8">The sequence shown here is derived from an EMBL/GenBank/DDBJ whole genome shotgun (WGS) entry which is preliminary data.</text>
</comment>
<feature type="domain" description="ABC transporter" evidence="7">
    <location>
        <begin position="34"/>
        <end position="264"/>
    </location>
</feature>
<keyword evidence="2" id="KW-0813">Transport</keyword>
<dbReference type="PATRIC" id="fig|1703.6.peg.2634"/>
<dbReference type="Proteomes" id="UP000031488">
    <property type="component" value="Unassembled WGS sequence"/>
</dbReference>
<evidence type="ECO:0000256" key="6">
    <source>
        <dbReference type="SAM" id="MobiDB-lite"/>
    </source>
</evidence>
<feature type="compositionally biased region" description="Polar residues" evidence="6">
    <location>
        <begin position="1"/>
        <end position="14"/>
    </location>
</feature>
<evidence type="ECO:0000256" key="4">
    <source>
        <dbReference type="ARBA" id="ARBA00022840"/>
    </source>
</evidence>
<feature type="region of interest" description="Disordered" evidence="6">
    <location>
        <begin position="1"/>
        <end position="29"/>
    </location>
</feature>
<keyword evidence="4" id="KW-0067">ATP-binding</keyword>
<dbReference type="EMBL" id="JTJZ01000021">
    <property type="protein sequence ID" value="KHS51574.1"/>
    <property type="molecule type" value="Genomic_DNA"/>
</dbReference>
<dbReference type="GO" id="GO:0005524">
    <property type="term" value="F:ATP binding"/>
    <property type="evidence" value="ECO:0007669"/>
    <property type="project" value="UniProtKB-KW"/>
</dbReference>
<dbReference type="InterPro" id="IPR003593">
    <property type="entry name" value="AAA+_ATPase"/>
</dbReference>
<dbReference type="GO" id="GO:0016887">
    <property type="term" value="F:ATP hydrolysis activity"/>
    <property type="evidence" value="ECO:0007669"/>
    <property type="project" value="InterPro"/>
</dbReference>
<accession>A0A0B9ALD8</accession>
<dbReference type="Pfam" id="PF00005">
    <property type="entry name" value="ABC_tran"/>
    <property type="match status" value="1"/>
</dbReference>
<protein>
    <submittedName>
        <fullName evidence="8">Sulfate-transporting ATPase</fullName>
        <ecNumber evidence="8">3.6.3.25</ecNumber>
    </submittedName>
</protein>
<evidence type="ECO:0000259" key="7">
    <source>
        <dbReference type="PROSITE" id="PS50893"/>
    </source>
</evidence>
<proteinExistence type="predicted"/>
<dbReference type="PANTHER" id="PTHR42711:SF19">
    <property type="entry name" value="DOXORUBICIN RESISTANCE ATP-BINDING PROTEIN DRRA"/>
    <property type="match status" value="1"/>
</dbReference>
<dbReference type="OrthoDB" id="9804819at2"/>
<evidence type="ECO:0000256" key="1">
    <source>
        <dbReference type="ARBA" id="ARBA00004202"/>
    </source>
</evidence>
<evidence type="ECO:0000256" key="2">
    <source>
        <dbReference type="ARBA" id="ARBA00022448"/>
    </source>
</evidence>
<dbReference type="PROSITE" id="PS50893">
    <property type="entry name" value="ABC_TRANSPORTER_2"/>
    <property type="match status" value="1"/>
</dbReference>